<reference evidence="2 3" key="1">
    <citation type="submission" date="2014-02" db="EMBL/GenBank/DDBJ databases">
        <title>Draft genome sequence of Lysinibacillus massiliensis CCUG 49529.</title>
        <authorList>
            <person name="Zhang F."/>
            <person name="Wang G."/>
            <person name="Zhang L."/>
        </authorList>
    </citation>
    <scope>NUCLEOTIDE SEQUENCE [LARGE SCALE GENOMIC DNA]</scope>
    <source>
        <strain evidence="2 3">CCUG 49529</strain>
    </source>
</reference>
<protein>
    <submittedName>
        <fullName evidence="2">Serine/threonine protein kinase</fullName>
    </submittedName>
</protein>
<dbReference type="Proteomes" id="UP000030595">
    <property type="component" value="Unassembled WGS sequence"/>
</dbReference>
<comment type="caution">
    <text evidence="2">The sequence shown here is derived from an EMBL/GenBank/DDBJ whole genome shotgun (WGS) entry which is preliminary data.</text>
</comment>
<organism evidence="2 3">
    <name type="scientific">Ureibacillus massiliensis 4400831 = CIP 108448 = CCUG 49529</name>
    <dbReference type="NCBI Taxonomy" id="1211035"/>
    <lineage>
        <taxon>Bacteria</taxon>
        <taxon>Bacillati</taxon>
        <taxon>Bacillota</taxon>
        <taxon>Bacilli</taxon>
        <taxon>Bacillales</taxon>
        <taxon>Caryophanaceae</taxon>
        <taxon>Ureibacillus</taxon>
    </lineage>
</organism>
<dbReference type="OrthoDB" id="9799195at2"/>
<evidence type="ECO:0000313" key="3">
    <source>
        <dbReference type="Proteomes" id="UP000030595"/>
    </source>
</evidence>
<dbReference type="CDD" id="cd16934">
    <property type="entry name" value="HATPase_RsbT-like"/>
    <property type="match status" value="1"/>
</dbReference>
<gene>
    <name evidence="2" type="ORF">CD30_04475</name>
</gene>
<keyword evidence="3" id="KW-1185">Reference proteome</keyword>
<dbReference type="Pfam" id="PF13581">
    <property type="entry name" value="HATPase_c_2"/>
    <property type="match status" value="1"/>
</dbReference>
<keyword evidence="2" id="KW-0808">Transferase</keyword>
<dbReference type="SUPFAM" id="SSF55874">
    <property type="entry name" value="ATPase domain of HSP90 chaperone/DNA topoisomerase II/histidine kinase"/>
    <property type="match status" value="1"/>
</dbReference>
<dbReference type="InterPro" id="IPR036890">
    <property type="entry name" value="HATPase_C_sf"/>
</dbReference>
<keyword evidence="2" id="KW-0418">Kinase</keyword>
<dbReference type="Gene3D" id="3.30.565.10">
    <property type="entry name" value="Histidine kinase-like ATPase, C-terminal domain"/>
    <property type="match status" value="1"/>
</dbReference>
<feature type="domain" description="Histidine kinase/HSP90-like ATPase" evidence="1">
    <location>
        <begin position="34"/>
        <end position="134"/>
    </location>
</feature>
<name>A0A0A3JXY1_9BACL</name>
<dbReference type="RefSeq" id="WP_036172877.1">
    <property type="nucleotide sequence ID" value="NZ_AVCZ01000004.1"/>
</dbReference>
<dbReference type="SMART" id="SM00387">
    <property type="entry name" value="HATPase_c"/>
    <property type="match status" value="1"/>
</dbReference>
<evidence type="ECO:0000313" key="2">
    <source>
        <dbReference type="EMBL" id="KGR91837.1"/>
    </source>
</evidence>
<dbReference type="GO" id="GO:0004674">
    <property type="term" value="F:protein serine/threonine kinase activity"/>
    <property type="evidence" value="ECO:0007669"/>
    <property type="project" value="UniProtKB-KW"/>
</dbReference>
<accession>A0A0A3JXY1</accession>
<dbReference type="eggNOG" id="COG2172">
    <property type="taxonomic scope" value="Bacteria"/>
</dbReference>
<keyword evidence="2" id="KW-0723">Serine/threonine-protein kinase</keyword>
<sequence>MTEIITIDIKTEWDIITARQFARKIAKSIGFDVVDQARIATAIGELAKNIFLYAEIGQIEIEKIDNEDLNLKGICIIAKDSGPGIADIKSVLGENSPEGIGAGIPGVKRLMDNMDITSEVGRGTKIRVEKWLRMG</sequence>
<evidence type="ECO:0000259" key="1">
    <source>
        <dbReference type="SMART" id="SM00387"/>
    </source>
</evidence>
<proteinExistence type="predicted"/>
<dbReference type="InterPro" id="IPR003594">
    <property type="entry name" value="HATPase_dom"/>
</dbReference>
<dbReference type="AlphaFoldDB" id="A0A0A3JXY1"/>
<dbReference type="EMBL" id="JPVQ01000004">
    <property type="protein sequence ID" value="KGR91837.1"/>
    <property type="molecule type" value="Genomic_DNA"/>
</dbReference>